<reference evidence="11" key="1">
    <citation type="journal article" date="2019" name="Int. J. Syst. Evol. Microbiol.">
        <title>The Global Catalogue of Microorganisms (GCM) 10K type strain sequencing project: providing services to taxonomists for standard genome sequencing and annotation.</title>
        <authorList>
            <consortium name="The Broad Institute Genomics Platform"/>
            <consortium name="The Broad Institute Genome Sequencing Center for Infectious Disease"/>
            <person name="Wu L."/>
            <person name="Ma J."/>
        </authorList>
    </citation>
    <scope>NUCLEOTIDE SEQUENCE [LARGE SCALE GENOMIC DNA]</scope>
    <source>
        <strain evidence="11">CCM 7403</strain>
    </source>
</reference>
<feature type="binding site" evidence="8">
    <location>
        <position position="361"/>
    </location>
    <ligand>
        <name>Mn(2+)</name>
        <dbReference type="ChEBI" id="CHEBI:29035"/>
        <label>2</label>
    </ligand>
</feature>
<feature type="binding site" evidence="8">
    <location>
        <position position="277"/>
    </location>
    <ligand>
        <name>Mn(2+)</name>
        <dbReference type="ChEBI" id="CHEBI:29035"/>
        <label>2</label>
    </ligand>
</feature>
<comment type="catalytic activity">
    <reaction evidence="1 8">
        <text>Release of an N-terminal amino acid, Xaa-|-Yaa-, in which Xaa is preferably Leu, but may be other amino acids including Pro although not Arg or Lys, and Yaa may be Pro. Amino acid amides and methyl esters are also readily hydrolyzed, but rates on arylamides are exceedingly low.</text>
        <dbReference type="EC" id="3.4.11.1"/>
    </reaction>
</comment>
<dbReference type="SUPFAM" id="SSF53187">
    <property type="entry name" value="Zn-dependent exopeptidases"/>
    <property type="match status" value="1"/>
</dbReference>
<keyword evidence="5 8" id="KW-0645">Protease</keyword>
<evidence type="ECO:0000256" key="2">
    <source>
        <dbReference type="ARBA" id="ARBA00000967"/>
    </source>
</evidence>
<comment type="subcellular location">
    <subcellularLocation>
        <location evidence="8">Cytoplasm</location>
    </subcellularLocation>
</comment>
<dbReference type="HAMAP" id="MF_00181">
    <property type="entry name" value="Cytosol_peptidase_M17"/>
    <property type="match status" value="1"/>
</dbReference>
<evidence type="ECO:0000256" key="1">
    <source>
        <dbReference type="ARBA" id="ARBA00000135"/>
    </source>
</evidence>
<dbReference type="SUPFAM" id="SSF52949">
    <property type="entry name" value="Macro domain-like"/>
    <property type="match status" value="1"/>
</dbReference>
<dbReference type="EC" id="3.4.11.10" evidence="8"/>
<protein>
    <recommendedName>
        <fullName evidence="8">Probable cytosol aminopeptidase</fullName>
        <ecNumber evidence="8">3.4.11.1</ecNumber>
    </recommendedName>
    <alternativeName>
        <fullName evidence="8">Leucine aminopeptidase</fullName>
        <shortName evidence="8">LAP</shortName>
        <ecNumber evidence="8">3.4.11.10</ecNumber>
    </alternativeName>
    <alternativeName>
        <fullName evidence="8">Leucyl aminopeptidase</fullName>
    </alternativeName>
</protein>
<dbReference type="InterPro" id="IPR023042">
    <property type="entry name" value="Peptidase_M17_leu_NH2_pept"/>
</dbReference>
<organism evidence="10 11">
    <name type="scientific">Nocardioides daphniae</name>
    <dbReference type="NCBI Taxonomy" id="402297"/>
    <lineage>
        <taxon>Bacteria</taxon>
        <taxon>Bacillati</taxon>
        <taxon>Actinomycetota</taxon>
        <taxon>Actinomycetes</taxon>
        <taxon>Propionibacteriales</taxon>
        <taxon>Nocardioidaceae</taxon>
        <taxon>Nocardioides</taxon>
    </lineage>
</organism>
<dbReference type="CDD" id="cd00433">
    <property type="entry name" value="Peptidase_M17"/>
    <property type="match status" value="1"/>
</dbReference>
<evidence type="ECO:0000256" key="6">
    <source>
        <dbReference type="ARBA" id="ARBA00022801"/>
    </source>
</evidence>
<evidence type="ECO:0000256" key="8">
    <source>
        <dbReference type="HAMAP-Rule" id="MF_00181"/>
    </source>
</evidence>
<keyword evidence="4 8" id="KW-0031">Aminopeptidase</keyword>
<dbReference type="GO" id="GO:0004177">
    <property type="term" value="F:aminopeptidase activity"/>
    <property type="evidence" value="ECO:0007669"/>
    <property type="project" value="UniProtKB-KW"/>
</dbReference>
<dbReference type="RefSeq" id="WP_229721456.1">
    <property type="nucleotide sequence ID" value="NZ_BMCK01000002.1"/>
</dbReference>
<sequence>MVTHLTPALPAQVSPPEFALSATRPHEISGVEVLALPVLPADGEDSSVTLGPGADEAAEALGIDLLGVLESLKATGRTGEVTRVPVLDGDLTLVLLVGVGGQSATDFRRAGAALARAVKDRASVASSISAIADDRGFEAFVVGVMLGSFGFHWRSEGPKERPVRQVVLAGVAEAEPLRPALAAALAIGGAGWRSRMLATVPSSVKNPAWLADQAVEVAGAAGLEVKVWDEADLAEEGFGGLLAVGRASATPPRLVQLEYSPVTDAHEELPHLVLVGKGITFDTGGLSIKPAEGMVNMKRDMTGAAVVLATMAALADVGCPVRVTGLLAVAENAVGGDAMRPGDVIRHYGGRTSEVNNTDAEGRLVLADAMAYAVAELHPDVLVDVATLTGAMKVALGVQTGGFFANDETLAERVRAAGDAAGEPVWRMPLVADYEEKIASKVADGDNAAGGAGAITAALFLQHFAGDVPWAHLDIASVGDSGSERHEWTAGPTGFGPRLLLEWLRSEAPLAGVGTGAGAKR</sequence>
<feature type="binding site" evidence="8">
    <location>
        <position position="282"/>
    </location>
    <ligand>
        <name>Mn(2+)</name>
        <dbReference type="ChEBI" id="CHEBI:29035"/>
        <label>2</label>
    </ligand>
</feature>
<accession>A0ABQ1Q6T8</accession>
<proteinExistence type="inferred from homology"/>
<dbReference type="Gene3D" id="3.40.630.10">
    <property type="entry name" value="Zn peptidases"/>
    <property type="match status" value="1"/>
</dbReference>
<dbReference type="PROSITE" id="PS00631">
    <property type="entry name" value="CYTOSOL_AP"/>
    <property type="match status" value="1"/>
</dbReference>
<dbReference type="InterPro" id="IPR000819">
    <property type="entry name" value="Peptidase_M17_C"/>
</dbReference>
<dbReference type="InterPro" id="IPR011356">
    <property type="entry name" value="Leucine_aapep/pepB"/>
</dbReference>
<evidence type="ECO:0000256" key="4">
    <source>
        <dbReference type="ARBA" id="ARBA00022438"/>
    </source>
</evidence>
<evidence type="ECO:0000256" key="5">
    <source>
        <dbReference type="ARBA" id="ARBA00022670"/>
    </source>
</evidence>
<dbReference type="EC" id="3.4.11.1" evidence="8"/>
<feature type="domain" description="Cytosol aminopeptidase" evidence="9">
    <location>
        <begin position="357"/>
        <end position="364"/>
    </location>
</feature>
<dbReference type="EMBL" id="BMCK01000002">
    <property type="protein sequence ID" value="GGD15287.1"/>
    <property type="molecule type" value="Genomic_DNA"/>
</dbReference>
<dbReference type="PRINTS" id="PR00481">
    <property type="entry name" value="LAMNOPPTDASE"/>
</dbReference>
<dbReference type="NCBIfam" id="NF002073">
    <property type="entry name" value="PRK00913.1-2"/>
    <property type="match status" value="1"/>
</dbReference>
<comment type="similarity">
    <text evidence="3 8">Belongs to the peptidase M17 family.</text>
</comment>
<feature type="binding site" evidence="8">
    <location>
        <position position="359"/>
    </location>
    <ligand>
        <name>Mn(2+)</name>
        <dbReference type="ChEBI" id="CHEBI:29035"/>
        <label>1</label>
    </ligand>
</feature>
<comment type="caution">
    <text evidence="10">The sequence shown here is derived from an EMBL/GenBank/DDBJ whole genome shotgun (WGS) entry which is preliminary data.</text>
</comment>
<dbReference type="InterPro" id="IPR043472">
    <property type="entry name" value="Macro_dom-like"/>
</dbReference>
<keyword evidence="11" id="KW-1185">Reference proteome</keyword>
<dbReference type="Gene3D" id="3.40.220.10">
    <property type="entry name" value="Leucine Aminopeptidase, subunit E, domain 1"/>
    <property type="match status" value="1"/>
</dbReference>
<evidence type="ECO:0000256" key="7">
    <source>
        <dbReference type="ARBA" id="ARBA00049972"/>
    </source>
</evidence>
<feature type="binding site" evidence="8">
    <location>
        <position position="282"/>
    </location>
    <ligand>
        <name>Mn(2+)</name>
        <dbReference type="ChEBI" id="CHEBI:29035"/>
        <label>1</label>
    </ligand>
</feature>
<comment type="catalytic activity">
    <reaction evidence="2 8">
        <text>Release of an N-terminal amino acid, preferentially leucine, but not glutamic or aspartic acids.</text>
        <dbReference type="EC" id="3.4.11.10"/>
    </reaction>
</comment>
<keyword evidence="8" id="KW-0479">Metal-binding</keyword>
<gene>
    <name evidence="8 10" type="primary">pepA</name>
    <name evidence="10" type="ORF">GCM10007231_12870</name>
</gene>
<keyword evidence="8" id="KW-0963">Cytoplasm</keyword>
<keyword evidence="6 8" id="KW-0378">Hydrolase</keyword>
<feature type="active site" evidence="8">
    <location>
        <position position="363"/>
    </location>
</feature>
<evidence type="ECO:0000256" key="3">
    <source>
        <dbReference type="ARBA" id="ARBA00009528"/>
    </source>
</evidence>
<feature type="binding site" evidence="8">
    <location>
        <position position="300"/>
    </location>
    <ligand>
        <name>Mn(2+)</name>
        <dbReference type="ChEBI" id="CHEBI:29035"/>
        <label>2</label>
    </ligand>
</feature>
<comment type="cofactor">
    <cofactor evidence="8">
        <name>Mn(2+)</name>
        <dbReference type="ChEBI" id="CHEBI:29035"/>
    </cofactor>
    <text evidence="8">Binds 2 manganese ions per subunit.</text>
</comment>
<dbReference type="Pfam" id="PF00883">
    <property type="entry name" value="Peptidase_M17"/>
    <property type="match status" value="1"/>
</dbReference>
<evidence type="ECO:0000313" key="11">
    <source>
        <dbReference type="Proteomes" id="UP000630594"/>
    </source>
</evidence>
<dbReference type="Proteomes" id="UP000630594">
    <property type="component" value="Unassembled WGS sequence"/>
</dbReference>
<comment type="function">
    <text evidence="7 8">Presumably involved in the processing and regular turnover of intracellular proteins. Catalyzes the removal of unsubstituted N-terminal amino acids from various peptides.</text>
</comment>
<evidence type="ECO:0000259" key="9">
    <source>
        <dbReference type="PROSITE" id="PS00631"/>
    </source>
</evidence>
<dbReference type="InterPro" id="IPR008283">
    <property type="entry name" value="Peptidase_M17_N"/>
</dbReference>
<feature type="active site" evidence="8">
    <location>
        <position position="289"/>
    </location>
</feature>
<evidence type="ECO:0000313" key="10">
    <source>
        <dbReference type="EMBL" id="GGD15287.1"/>
    </source>
</evidence>
<dbReference type="PANTHER" id="PTHR11963:SF23">
    <property type="entry name" value="CYTOSOL AMINOPEPTIDASE"/>
    <property type="match status" value="1"/>
</dbReference>
<feature type="binding site" evidence="8">
    <location>
        <position position="361"/>
    </location>
    <ligand>
        <name>Mn(2+)</name>
        <dbReference type="ChEBI" id="CHEBI:29035"/>
        <label>1</label>
    </ligand>
</feature>
<name>A0ABQ1Q6T8_9ACTN</name>
<dbReference type="PANTHER" id="PTHR11963">
    <property type="entry name" value="LEUCINE AMINOPEPTIDASE-RELATED"/>
    <property type="match status" value="1"/>
</dbReference>
<dbReference type="Pfam" id="PF02789">
    <property type="entry name" value="Peptidase_M17_N"/>
    <property type="match status" value="1"/>
</dbReference>
<keyword evidence="8" id="KW-0464">Manganese</keyword>